<comment type="catalytic activity">
    <reaction evidence="4">
        <text>D-xylulose + ATP = D-xylulose 5-phosphate + ADP + H(+)</text>
        <dbReference type="Rhea" id="RHEA:10964"/>
        <dbReference type="ChEBI" id="CHEBI:15378"/>
        <dbReference type="ChEBI" id="CHEBI:17140"/>
        <dbReference type="ChEBI" id="CHEBI:30616"/>
        <dbReference type="ChEBI" id="CHEBI:57737"/>
        <dbReference type="ChEBI" id="CHEBI:456216"/>
        <dbReference type="EC" id="2.7.1.17"/>
    </reaction>
</comment>
<dbReference type="EC" id="2.7.1.17" evidence="4"/>
<keyword evidence="2 4" id="KW-0808">Transferase</keyword>
<dbReference type="GO" id="GO:0005829">
    <property type="term" value="C:cytosol"/>
    <property type="evidence" value="ECO:0007669"/>
    <property type="project" value="TreeGrafter"/>
</dbReference>
<dbReference type="CDD" id="cd07776">
    <property type="entry name" value="ASKHA_NBD_FGGY_SpXK-like"/>
    <property type="match status" value="1"/>
</dbReference>
<dbReference type="PANTHER" id="PTHR10196">
    <property type="entry name" value="SUGAR KINASE"/>
    <property type="match status" value="1"/>
</dbReference>
<comment type="caution">
    <text evidence="7">The sequence shown here is derived from an EMBL/GenBank/DDBJ whole genome shotgun (WGS) entry which is preliminary data.</text>
</comment>
<reference evidence="7" key="1">
    <citation type="submission" date="2020-07" db="EMBL/GenBank/DDBJ databases">
        <title>Genome sequence and genetic diversity analysis of an under-domesticated orphan crop, white fonio (Digitaria exilis).</title>
        <authorList>
            <person name="Bennetzen J.L."/>
            <person name="Chen S."/>
            <person name="Ma X."/>
            <person name="Wang X."/>
            <person name="Yssel A.E.J."/>
            <person name="Chaluvadi S.R."/>
            <person name="Johnson M."/>
            <person name="Gangashetty P."/>
            <person name="Hamidou F."/>
            <person name="Sanogo M.D."/>
            <person name="Zwaenepoel A."/>
            <person name="Wallace J."/>
            <person name="Van De Peer Y."/>
            <person name="Van Deynze A."/>
        </authorList>
    </citation>
    <scope>NUCLEOTIDE SEQUENCE</scope>
    <source>
        <tissue evidence="7">Leaves</tissue>
    </source>
</reference>
<evidence type="ECO:0000259" key="6">
    <source>
        <dbReference type="Pfam" id="PF02782"/>
    </source>
</evidence>
<accession>A0A835AWS5</accession>
<name>A0A835AWS5_9POAL</name>
<comment type="function">
    <text evidence="4">Mediates 1-deoxy-D-xylulose (DX) phosphorylation in the cytoplasm prior to the translocation of 1-deoxy-D-xylulose 5-phosphate into plastids. Can also phosphorylate D-xylulose (Xyl). Uses preferentially ATP as cosubstrate.</text>
</comment>
<feature type="domain" description="Carbohydrate kinase FGGY N-terminal" evidence="5">
    <location>
        <begin position="106"/>
        <end position="255"/>
    </location>
</feature>
<evidence type="ECO:0000256" key="3">
    <source>
        <dbReference type="ARBA" id="ARBA00022777"/>
    </source>
</evidence>
<dbReference type="Gene3D" id="3.30.420.40">
    <property type="match status" value="5"/>
</dbReference>
<dbReference type="AlphaFoldDB" id="A0A835AWS5"/>
<dbReference type="GO" id="GO:0004856">
    <property type="term" value="F:D-xylulokinase activity"/>
    <property type="evidence" value="ECO:0007669"/>
    <property type="project" value="UniProtKB-UniRule"/>
</dbReference>
<dbReference type="EMBL" id="JACEFO010002125">
    <property type="protein sequence ID" value="KAF8679139.1"/>
    <property type="molecule type" value="Genomic_DNA"/>
</dbReference>
<dbReference type="PANTHER" id="PTHR10196:SF57">
    <property type="entry name" value="XYLULOSE KINASE"/>
    <property type="match status" value="1"/>
</dbReference>
<proteinExistence type="inferred from homology"/>
<keyword evidence="8" id="KW-1185">Reference proteome</keyword>
<organism evidence="7 8">
    <name type="scientific">Digitaria exilis</name>
    <dbReference type="NCBI Taxonomy" id="1010633"/>
    <lineage>
        <taxon>Eukaryota</taxon>
        <taxon>Viridiplantae</taxon>
        <taxon>Streptophyta</taxon>
        <taxon>Embryophyta</taxon>
        <taxon>Tracheophyta</taxon>
        <taxon>Spermatophyta</taxon>
        <taxon>Magnoliopsida</taxon>
        <taxon>Liliopsida</taxon>
        <taxon>Poales</taxon>
        <taxon>Poaceae</taxon>
        <taxon>PACMAD clade</taxon>
        <taxon>Panicoideae</taxon>
        <taxon>Panicodae</taxon>
        <taxon>Paniceae</taxon>
        <taxon>Anthephorinae</taxon>
        <taxon>Digitaria</taxon>
    </lineage>
</organism>
<dbReference type="InterPro" id="IPR043129">
    <property type="entry name" value="ATPase_NBD"/>
</dbReference>
<dbReference type="InterPro" id="IPR018485">
    <property type="entry name" value="FGGY_C"/>
</dbReference>
<dbReference type="SUPFAM" id="SSF53067">
    <property type="entry name" value="Actin-like ATPase domain"/>
    <property type="match status" value="2"/>
</dbReference>
<evidence type="ECO:0000256" key="4">
    <source>
        <dbReference type="RuleBase" id="RU367058"/>
    </source>
</evidence>
<dbReference type="GO" id="GO:0005997">
    <property type="term" value="P:xylulose metabolic process"/>
    <property type="evidence" value="ECO:0007669"/>
    <property type="project" value="TreeGrafter"/>
</dbReference>
<comment type="similarity">
    <text evidence="1 4">Belongs to the FGGY kinase family.</text>
</comment>
<dbReference type="InterPro" id="IPR018484">
    <property type="entry name" value="FGGY_N"/>
</dbReference>
<keyword evidence="4" id="KW-0067">ATP-binding</keyword>
<gene>
    <name evidence="7" type="ORF">HU200_045905</name>
</gene>
<dbReference type="Pfam" id="PF02782">
    <property type="entry name" value="FGGY_C"/>
    <property type="match status" value="1"/>
</dbReference>
<evidence type="ECO:0000313" key="8">
    <source>
        <dbReference type="Proteomes" id="UP000636709"/>
    </source>
</evidence>
<dbReference type="InterPro" id="IPR042024">
    <property type="entry name" value="D-XK_euk"/>
</dbReference>
<dbReference type="Pfam" id="PF00370">
    <property type="entry name" value="FGGY_N"/>
    <property type="match status" value="1"/>
</dbReference>
<keyword evidence="4" id="KW-0547">Nucleotide-binding</keyword>
<sequence>MAAMAGRGSLPEGALFLGFDSSTQSLKATVLNNELAIVASEIVNFDSDLPHYKTEGGVYRDSTDDGHIFSPTIMWVEALELLLEKLKPKINFNKLKDAFSTMNSPVWMDSSTTKQCREIENEVGGALELAKLTGSRAYERFTGPQIRKIYQTEPNVYADTERISLVSSFMASILVGSYASIDETDGAGMNLMDINQRTWSKTVLEATAPGLEAKLGNLAPAYSAAGQIAPYFVEKFQFDKNCLVIQWSGDNPNSLAGLTLNTPGDLAISLGTSDTVFGITAEAKPSLEGHVFPNPVEPGGYMVMLCYKNGSLTREGLYVYFPLSYQVCMSLFHISDDLHCGFRCAKSVCREIVGCFQQLSRKNSPSKWLEFVWDISLGQPFYVKFIRVSRGPRTMIYFSILYIGGKLGFYYKDHEILPPLPVGFHRYIVESLSEASSDNLIEHEVEEFDPPSEVRAIIEGQILSMRGHAERFGMPNPPKRIIATGGASSNESILKALAQIFGCPVFTVQRPDSASLGAALRAAHGWLCNAKGSFVPISCLYEGNLEKTSLGSKLAVPAGDEEEDRELLKKYTLLVRKRMEIERRLVEKIGRA</sequence>
<evidence type="ECO:0000313" key="7">
    <source>
        <dbReference type="EMBL" id="KAF8679139.1"/>
    </source>
</evidence>
<keyword evidence="4" id="KW-0119">Carbohydrate metabolism</keyword>
<feature type="domain" description="Carbohydrate kinase FGGY C-terminal" evidence="6">
    <location>
        <begin position="446"/>
        <end position="526"/>
    </location>
</feature>
<keyword evidence="4" id="KW-0859">Xylose metabolism</keyword>
<evidence type="ECO:0000256" key="1">
    <source>
        <dbReference type="ARBA" id="ARBA00009156"/>
    </source>
</evidence>
<dbReference type="GO" id="GO:0005524">
    <property type="term" value="F:ATP binding"/>
    <property type="evidence" value="ECO:0007669"/>
    <property type="project" value="UniProtKB-KW"/>
</dbReference>
<dbReference type="Proteomes" id="UP000636709">
    <property type="component" value="Unassembled WGS sequence"/>
</dbReference>
<keyword evidence="3 4" id="KW-0418">Kinase</keyword>
<evidence type="ECO:0000259" key="5">
    <source>
        <dbReference type="Pfam" id="PF00370"/>
    </source>
</evidence>
<dbReference type="OrthoDB" id="1728974at2759"/>
<evidence type="ECO:0000256" key="2">
    <source>
        <dbReference type="ARBA" id="ARBA00022679"/>
    </source>
</evidence>
<dbReference type="GO" id="GO:0042732">
    <property type="term" value="P:D-xylose metabolic process"/>
    <property type="evidence" value="ECO:0007669"/>
    <property type="project" value="UniProtKB-UniRule"/>
</dbReference>
<protein>
    <recommendedName>
        <fullName evidence="4">Xylulose kinase</fullName>
        <ecNumber evidence="4">2.7.1.17</ecNumber>
    </recommendedName>
</protein>